<accession>A0A926Y2G8</accession>
<evidence type="ECO:0000313" key="2">
    <source>
        <dbReference type="EMBL" id="MBD2700776.1"/>
    </source>
</evidence>
<dbReference type="Gene3D" id="3.90.1480.10">
    <property type="entry name" value="Alpha-2,3-sialyltransferase"/>
    <property type="match status" value="1"/>
</dbReference>
<sequence length="308" mass="35436">MLETTFNAVSAFFSNLLASVLSLAKVLLRSRWGVRLPAPEKTRCSILGNGPSLNDSLTNHLDFLLETELVVVNGFALTDYFTRLRPTNYIIADPNCFTFNASTSGREDLHQILKSLIELVDWPMRLYVPNFAKGSYFIQKIQAENRRIELIFFNSTPIRGFRWFRYWLYSANIGMLQAQTVVITALFLMINRKFEQIFLFGADTSWHEQIRVDEGNQLLIKQIHFYDKPKDVAFAPVYSDAHRTRTFSMASQFLSLHKTFLGYEILREYADFRKIPVLNASSKSYIDALERVVIRQPASQSVGESTNT</sequence>
<comment type="caution">
    <text evidence="2">The sequence shown here is derived from an EMBL/GenBank/DDBJ whole genome shotgun (WGS) entry which is preliminary data.</text>
</comment>
<reference evidence="2" key="1">
    <citation type="submission" date="2020-09" db="EMBL/GenBank/DDBJ databases">
        <authorList>
            <person name="Kim M.K."/>
        </authorList>
    </citation>
    <scope>NUCLEOTIDE SEQUENCE</scope>
    <source>
        <strain evidence="2">BT702</strain>
    </source>
</reference>
<evidence type="ECO:0008006" key="4">
    <source>
        <dbReference type="Google" id="ProtNLM"/>
    </source>
</evidence>
<proteinExistence type="predicted"/>
<gene>
    <name evidence="2" type="ORF">IC229_09015</name>
</gene>
<organism evidence="2 3">
    <name type="scientific">Spirosoma profusum</name>
    <dbReference type="NCBI Taxonomy" id="2771354"/>
    <lineage>
        <taxon>Bacteria</taxon>
        <taxon>Pseudomonadati</taxon>
        <taxon>Bacteroidota</taxon>
        <taxon>Cytophagia</taxon>
        <taxon>Cytophagales</taxon>
        <taxon>Cytophagaceae</taxon>
        <taxon>Spirosoma</taxon>
    </lineage>
</organism>
<protein>
    <recommendedName>
        <fullName evidence="4">DUF115 domain-containing protein</fullName>
    </recommendedName>
</protein>
<keyword evidence="1" id="KW-1133">Transmembrane helix</keyword>
<feature type="transmembrane region" description="Helical" evidence="1">
    <location>
        <begin position="166"/>
        <end position="190"/>
    </location>
</feature>
<dbReference type="EMBL" id="JACWZY010000006">
    <property type="protein sequence ID" value="MBD2700776.1"/>
    <property type="molecule type" value="Genomic_DNA"/>
</dbReference>
<name>A0A926Y2G8_9BACT</name>
<keyword evidence="1" id="KW-0472">Membrane</keyword>
<keyword evidence="1" id="KW-0812">Transmembrane</keyword>
<evidence type="ECO:0000256" key="1">
    <source>
        <dbReference type="SAM" id="Phobius"/>
    </source>
</evidence>
<keyword evidence="3" id="KW-1185">Reference proteome</keyword>
<evidence type="ECO:0000313" key="3">
    <source>
        <dbReference type="Proteomes" id="UP000598820"/>
    </source>
</evidence>
<dbReference type="Proteomes" id="UP000598820">
    <property type="component" value="Unassembled WGS sequence"/>
</dbReference>
<dbReference type="AlphaFoldDB" id="A0A926Y2G8"/>
<feature type="transmembrane region" description="Helical" evidence="1">
    <location>
        <begin position="6"/>
        <end position="28"/>
    </location>
</feature>